<evidence type="ECO:0000313" key="3">
    <source>
        <dbReference type="Proteomes" id="UP000022447"/>
    </source>
</evidence>
<organism evidence="2 3">
    <name type="scientific">Roseivivax halodurans JCM 10272</name>
    <dbReference type="NCBI Taxonomy" id="1449350"/>
    <lineage>
        <taxon>Bacteria</taxon>
        <taxon>Pseudomonadati</taxon>
        <taxon>Pseudomonadota</taxon>
        <taxon>Alphaproteobacteria</taxon>
        <taxon>Rhodobacterales</taxon>
        <taxon>Roseobacteraceae</taxon>
        <taxon>Roseivivax</taxon>
    </lineage>
</organism>
<accession>X7END3</accession>
<evidence type="ECO:0000313" key="2">
    <source>
        <dbReference type="EMBL" id="ETX16711.1"/>
    </source>
</evidence>
<reference evidence="2 3" key="1">
    <citation type="submission" date="2014-01" db="EMBL/GenBank/DDBJ databases">
        <title>Roseivivax halodurans JCM 10272 Genome Sequencing.</title>
        <authorList>
            <person name="Lai Q."/>
            <person name="Li G."/>
            <person name="Shao Z."/>
        </authorList>
    </citation>
    <scope>NUCLEOTIDE SEQUENCE [LARGE SCALE GENOMIC DNA]</scope>
    <source>
        <strain evidence="2 3">JCM 10272</strain>
    </source>
</reference>
<dbReference type="Proteomes" id="UP000022447">
    <property type="component" value="Unassembled WGS sequence"/>
</dbReference>
<dbReference type="EMBL" id="JALZ01000001">
    <property type="protein sequence ID" value="ETX16711.1"/>
    <property type="molecule type" value="Genomic_DNA"/>
</dbReference>
<comment type="caution">
    <text evidence="2">The sequence shown here is derived from an EMBL/GenBank/DDBJ whole genome shotgun (WGS) entry which is preliminary data.</text>
</comment>
<gene>
    <name evidence="2" type="ORF">OCH239_00725</name>
</gene>
<proteinExistence type="predicted"/>
<sequence>MFGWLDGGRASEPILPVFDASDRNDGPHLRIATGQTDDGERQASTISRS</sequence>
<name>X7END3_9RHOB</name>
<feature type="region of interest" description="Disordered" evidence="1">
    <location>
        <begin position="1"/>
        <end position="49"/>
    </location>
</feature>
<evidence type="ECO:0000256" key="1">
    <source>
        <dbReference type="SAM" id="MobiDB-lite"/>
    </source>
</evidence>
<dbReference type="AlphaFoldDB" id="X7END3"/>
<protein>
    <submittedName>
        <fullName evidence="2">Uncharacterized protein</fullName>
    </submittedName>
</protein>
<keyword evidence="3" id="KW-1185">Reference proteome</keyword>